<feature type="transmembrane region" description="Helical" evidence="7">
    <location>
        <begin position="185"/>
        <end position="206"/>
    </location>
</feature>
<feature type="transmembrane region" description="Helical" evidence="7">
    <location>
        <begin position="465"/>
        <end position="487"/>
    </location>
</feature>
<dbReference type="RefSeq" id="WP_074850162.1">
    <property type="nucleotide sequence ID" value="NZ_FNLM01000034.1"/>
</dbReference>
<dbReference type="PANTHER" id="PTHR23501:SF197">
    <property type="entry name" value="COMD"/>
    <property type="match status" value="1"/>
</dbReference>
<name>A0A1H2J9B5_9ACTN</name>
<gene>
    <name evidence="9" type="ORF">SAMN04488548_1341848</name>
</gene>
<feature type="transmembrane region" description="Helical" evidence="7">
    <location>
        <begin position="97"/>
        <end position="117"/>
    </location>
</feature>
<dbReference type="PROSITE" id="PS50850">
    <property type="entry name" value="MFS"/>
    <property type="match status" value="1"/>
</dbReference>
<feature type="domain" description="Major facilitator superfamily (MFS) profile" evidence="8">
    <location>
        <begin position="32"/>
        <end position="492"/>
    </location>
</feature>
<keyword evidence="4 7" id="KW-1133">Transmembrane helix</keyword>
<sequence>MTSRTHTDGSPTGENPETSPHLTDENAHPRAAVAVLCLAGIVVALMQTIIVPLIPQLPTLLNADASNTTWAITITLLVGAVATPIGGRIGDMYGKRLAILGSLAFVALGSVACALATSLPVFIVGRGLQGLGFGIIALGISVMRDIVPSRYLGSAVGTMSASLGIGGALGLPFAAAIAQHVSWHALFWTCAVAAALAAVGVVLTVPSHTVTAGGRFDLLGAIGLAGVLVCLLLPLSKGATWGWGDPLTLGFFGGFVVLLGIWTLVELRRANPLIDLRILAERPLLLTNLASIATGFAFYAMQLIPIQLLMAPTDSPNGFGYDMVHASLILAPSGLVMFVFSNVSGRINAALGARVSLALGGVVIGLGYVVFIVGLTGPWELTWIHMLVIACCIGAGLGIAYSAMPALIMQSVSVEQTGESNGVNALMRIIGTSTASAVVGMLLTWSVVTISGPDGVPIAVPASDGYLWAAGIALATCVIASVVALAIPARRGLTETPV</sequence>
<dbReference type="Pfam" id="PF07690">
    <property type="entry name" value="MFS_1"/>
    <property type="match status" value="1"/>
</dbReference>
<protein>
    <submittedName>
        <fullName evidence="9">Major Facilitator Superfamily protein</fullName>
    </submittedName>
</protein>
<organism evidence="9 10">
    <name type="scientific">Gordonia westfalica</name>
    <dbReference type="NCBI Taxonomy" id="158898"/>
    <lineage>
        <taxon>Bacteria</taxon>
        <taxon>Bacillati</taxon>
        <taxon>Actinomycetota</taxon>
        <taxon>Actinomycetes</taxon>
        <taxon>Mycobacteriales</taxon>
        <taxon>Gordoniaceae</taxon>
        <taxon>Gordonia</taxon>
    </lineage>
</organism>
<evidence type="ECO:0000256" key="5">
    <source>
        <dbReference type="ARBA" id="ARBA00023136"/>
    </source>
</evidence>
<dbReference type="AlphaFoldDB" id="A0A1H2J9B5"/>
<dbReference type="OrthoDB" id="4484751at2"/>
<feature type="transmembrane region" description="Helical" evidence="7">
    <location>
        <begin position="31"/>
        <end position="55"/>
    </location>
</feature>
<dbReference type="STRING" id="158898.SAMN04488548_1341848"/>
<feature type="transmembrane region" description="Helical" evidence="7">
    <location>
        <begin position="425"/>
        <end position="445"/>
    </location>
</feature>
<dbReference type="InterPro" id="IPR011701">
    <property type="entry name" value="MFS"/>
</dbReference>
<feature type="transmembrane region" description="Helical" evidence="7">
    <location>
        <begin position="155"/>
        <end position="179"/>
    </location>
</feature>
<dbReference type="SUPFAM" id="SSF103473">
    <property type="entry name" value="MFS general substrate transporter"/>
    <property type="match status" value="1"/>
</dbReference>
<dbReference type="CDD" id="cd17504">
    <property type="entry name" value="MFS_MMR_MDR_like"/>
    <property type="match status" value="1"/>
</dbReference>
<feature type="transmembrane region" description="Helical" evidence="7">
    <location>
        <begin position="247"/>
        <end position="265"/>
    </location>
</feature>
<dbReference type="Gene3D" id="1.20.1720.10">
    <property type="entry name" value="Multidrug resistance protein D"/>
    <property type="match status" value="1"/>
</dbReference>
<dbReference type="InterPro" id="IPR036259">
    <property type="entry name" value="MFS_trans_sf"/>
</dbReference>
<evidence type="ECO:0000313" key="9">
    <source>
        <dbReference type="EMBL" id="SDU52658.1"/>
    </source>
</evidence>
<evidence type="ECO:0000256" key="4">
    <source>
        <dbReference type="ARBA" id="ARBA00022989"/>
    </source>
</evidence>
<evidence type="ECO:0000256" key="7">
    <source>
        <dbReference type="SAM" id="Phobius"/>
    </source>
</evidence>
<feature type="transmembrane region" description="Helical" evidence="7">
    <location>
        <begin position="218"/>
        <end position="235"/>
    </location>
</feature>
<keyword evidence="5 7" id="KW-0472">Membrane</keyword>
<keyword evidence="3 7" id="KW-0812">Transmembrane</keyword>
<dbReference type="Gene3D" id="1.20.1250.20">
    <property type="entry name" value="MFS general substrate transporter like domains"/>
    <property type="match status" value="1"/>
</dbReference>
<accession>A0A1H2J9B5</accession>
<comment type="subcellular location">
    <subcellularLocation>
        <location evidence="1">Cell membrane</location>
        <topology evidence="1">Multi-pass membrane protein</topology>
    </subcellularLocation>
</comment>
<feature type="transmembrane region" description="Helical" evidence="7">
    <location>
        <begin position="383"/>
        <end position="404"/>
    </location>
</feature>
<feature type="transmembrane region" description="Helical" evidence="7">
    <location>
        <begin position="285"/>
        <end position="304"/>
    </location>
</feature>
<evidence type="ECO:0000256" key="1">
    <source>
        <dbReference type="ARBA" id="ARBA00004651"/>
    </source>
</evidence>
<dbReference type="PANTHER" id="PTHR23501">
    <property type="entry name" value="MAJOR FACILITATOR SUPERFAMILY"/>
    <property type="match status" value="1"/>
</dbReference>
<feature type="transmembrane region" description="Helical" evidence="7">
    <location>
        <begin position="123"/>
        <end position="143"/>
    </location>
</feature>
<reference evidence="9 10" key="1">
    <citation type="submission" date="2016-10" db="EMBL/GenBank/DDBJ databases">
        <authorList>
            <person name="de Groot N.N."/>
        </authorList>
    </citation>
    <scope>NUCLEOTIDE SEQUENCE [LARGE SCALE GENOMIC DNA]</scope>
    <source>
        <strain evidence="9 10">DSM 44215</strain>
    </source>
</reference>
<dbReference type="Proteomes" id="UP000183180">
    <property type="component" value="Unassembled WGS sequence"/>
</dbReference>
<evidence type="ECO:0000256" key="3">
    <source>
        <dbReference type="ARBA" id="ARBA00022692"/>
    </source>
</evidence>
<keyword evidence="2" id="KW-0813">Transport</keyword>
<dbReference type="GO" id="GO:0022857">
    <property type="term" value="F:transmembrane transporter activity"/>
    <property type="evidence" value="ECO:0007669"/>
    <property type="project" value="InterPro"/>
</dbReference>
<evidence type="ECO:0000256" key="2">
    <source>
        <dbReference type="ARBA" id="ARBA00022448"/>
    </source>
</evidence>
<evidence type="ECO:0000313" key="10">
    <source>
        <dbReference type="Proteomes" id="UP000183180"/>
    </source>
</evidence>
<feature type="region of interest" description="Disordered" evidence="6">
    <location>
        <begin position="1"/>
        <end position="24"/>
    </location>
</feature>
<proteinExistence type="predicted"/>
<feature type="transmembrane region" description="Helical" evidence="7">
    <location>
        <begin position="67"/>
        <end position="85"/>
    </location>
</feature>
<feature type="compositionally biased region" description="Polar residues" evidence="6">
    <location>
        <begin position="1"/>
        <end position="21"/>
    </location>
</feature>
<evidence type="ECO:0000259" key="8">
    <source>
        <dbReference type="PROSITE" id="PS50850"/>
    </source>
</evidence>
<dbReference type="EMBL" id="FNLM01000034">
    <property type="protein sequence ID" value="SDU52658.1"/>
    <property type="molecule type" value="Genomic_DNA"/>
</dbReference>
<feature type="transmembrane region" description="Helical" evidence="7">
    <location>
        <begin position="324"/>
        <end position="343"/>
    </location>
</feature>
<feature type="transmembrane region" description="Helical" evidence="7">
    <location>
        <begin position="355"/>
        <end position="377"/>
    </location>
</feature>
<evidence type="ECO:0000256" key="6">
    <source>
        <dbReference type="SAM" id="MobiDB-lite"/>
    </source>
</evidence>
<dbReference type="GO" id="GO:0005886">
    <property type="term" value="C:plasma membrane"/>
    <property type="evidence" value="ECO:0007669"/>
    <property type="project" value="UniProtKB-SubCell"/>
</dbReference>
<dbReference type="InterPro" id="IPR020846">
    <property type="entry name" value="MFS_dom"/>
</dbReference>